<dbReference type="OrthoDB" id="3506470at2759"/>
<keyword evidence="3" id="KW-1185">Reference proteome</keyword>
<evidence type="ECO:0000313" key="2">
    <source>
        <dbReference type="EMBL" id="TGO67071.1"/>
    </source>
</evidence>
<feature type="region of interest" description="Disordered" evidence="1">
    <location>
        <begin position="459"/>
        <end position="493"/>
    </location>
</feature>
<comment type="caution">
    <text evidence="2">The sequence shown here is derived from an EMBL/GenBank/DDBJ whole genome shotgun (WGS) entry which is preliminary data.</text>
</comment>
<dbReference type="AlphaFoldDB" id="A0A4Z1J0E1"/>
<evidence type="ECO:0000256" key="1">
    <source>
        <dbReference type="SAM" id="MobiDB-lite"/>
    </source>
</evidence>
<evidence type="ECO:0000313" key="3">
    <source>
        <dbReference type="Proteomes" id="UP000297452"/>
    </source>
</evidence>
<proteinExistence type="predicted"/>
<feature type="region of interest" description="Disordered" evidence="1">
    <location>
        <begin position="1"/>
        <end position="24"/>
    </location>
</feature>
<dbReference type="EMBL" id="PQXJ01000048">
    <property type="protein sequence ID" value="TGO67071.1"/>
    <property type="molecule type" value="Genomic_DNA"/>
</dbReference>
<protein>
    <submittedName>
        <fullName evidence="2">Uncharacterized protein</fullName>
    </submittedName>
</protein>
<gene>
    <name evidence="2" type="ORF">BOTNAR_0048g00010</name>
</gene>
<name>A0A4Z1J0E1_9HELO</name>
<organism evidence="2 3">
    <name type="scientific">Botryotinia narcissicola</name>
    <dbReference type="NCBI Taxonomy" id="278944"/>
    <lineage>
        <taxon>Eukaryota</taxon>
        <taxon>Fungi</taxon>
        <taxon>Dikarya</taxon>
        <taxon>Ascomycota</taxon>
        <taxon>Pezizomycotina</taxon>
        <taxon>Leotiomycetes</taxon>
        <taxon>Helotiales</taxon>
        <taxon>Sclerotiniaceae</taxon>
        <taxon>Botryotinia</taxon>
    </lineage>
</organism>
<feature type="region of interest" description="Disordered" evidence="1">
    <location>
        <begin position="371"/>
        <end position="416"/>
    </location>
</feature>
<reference evidence="2 3" key="1">
    <citation type="submission" date="2017-12" db="EMBL/GenBank/DDBJ databases">
        <title>Comparative genomics of Botrytis spp.</title>
        <authorList>
            <person name="Valero-Jimenez C.A."/>
            <person name="Tapia P."/>
            <person name="Veloso J."/>
            <person name="Silva-Moreno E."/>
            <person name="Staats M."/>
            <person name="Valdes J.H."/>
            <person name="Van Kan J.A.L."/>
        </authorList>
    </citation>
    <scope>NUCLEOTIDE SEQUENCE [LARGE SCALE GENOMIC DNA]</scope>
    <source>
        <strain evidence="2 3">MUCL2120</strain>
    </source>
</reference>
<feature type="compositionally biased region" description="Acidic residues" evidence="1">
    <location>
        <begin position="253"/>
        <end position="267"/>
    </location>
</feature>
<dbReference type="Proteomes" id="UP000297452">
    <property type="component" value="Unassembled WGS sequence"/>
</dbReference>
<accession>A0A4Z1J0E1</accession>
<sequence length="718" mass="77989">MSSSTTQNISQRQTHTYQNSTSSILPKVHVLRKTYQAPSNPPFAHHDNEYTESRTLSTRASLPSLHTTMFKQANTTSALLRPSSAHTSKRAVSGMKRLLPLRLATPPLSEDSEDSDSHSVSTPSKRSTFGQLERLGDLSDLGNISQRRLHGTSLLAIRPEKYRDTPIISTDGSPLIGSPLYQESCTKWDEIECTTSSIIDAYEGLSDSSSSKGCGWDDSNHDTHETQSATLSPMSPRRRHRADSELSFKCLGEENEDAEGDDDEGEQSESSWFAGSKTIRRVAPRLSTLDIEEWLDDSESSMCESSDDDESDDFFACATALAPAKAQVIHVNHKKTQSLSITIPERTTPAGILKHSDSSALRRLTSRSPIETCPMDDLAMSSPPTSPDEPESNKFSNFSQRKISRSPADLSPTPASPDTILDIVAAIEECTSNFPTKMLLADTPCISSIRSHLKATSTMSFKSFQRSKQPPPAPSTTTLTPPHQKGLNRRNRPQTICLSPTETKSFNFSIPTTPPVTPPFSPDFSFSSLAPSNTPSTTNAGPSPILPTFAYQLAAANLQPLHAIFPVSSDFLRSALYAHILAYIFLQSLPSSSTPPSSTPLARTTTIKHSHSASHGLRKSSFHNTTFSSYTYNNTSLVGIPAKAASTLGLSASTSIRRNGNLGGVVAQNKKIEFNLKNCIGKLLKGMQGSVDVDGNAKEVEGWVLRSLVEVVRGCEGI</sequence>
<feature type="region of interest" description="Disordered" evidence="1">
    <location>
        <begin position="37"/>
        <end position="57"/>
    </location>
</feature>
<feature type="compositionally biased region" description="Polar residues" evidence="1">
    <location>
        <begin position="459"/>
        <end position="468"/>
    </location>
</feature>
<feature type="region of interest" description="Disordered" evidence="1">
    <location>
        <begin position="204"/>
        <end position="273"/>
    </location>
</feature>
<feature type="compositionally biased region" description="Low complexity" evidence="1">
    <location>
        <begin position="97"/>
        <end position="109"/>
    </location>
</feature>
<feature type="region of interest" description="Disordered" evidence="1">
    <location>
        <begin position="76"/>
        <end position="133"/>
    </location>
</feature>